<dbReference type="InterPro" id="IPR000524">
    <property type="entry name" value="Tscrpt_reg_HTH_GntR"/>
</dbReference>
<dbReference type="Proteomes" id="UP000294558">
    <property type="component" value="Unassembled WGS sequence"/>
</dbReference>
<dbReference type="InterPro" id="IPR008920">
    <property type="entry name" value="TF_FadR/GntR_C"/>
</dbReference>
<dbReference type="SUPFAM" id="SSF48008">
    <property type="entry name" value="GntR ligand-binding domain-like"/>
    <property type="match status" value="1"/>
</dbReference>
<evidence type="ECO:0000259" key="4">
    <source>
        <dbReference type="PROSITE" id="PS50949"/>
    </source>
</evidence>
<name>A0A4R7HVB7_9ACTN</name>
<feature type="domain" description="HTH gntR-type" evidence="4">
    <location>
        <begin position="14"/>
        <end position="81"/>
    </location>
</feature>
<dbReference type="PRINTS" id="PR00035">
    <property type="entry name" value="HTHGNTR"/>
</dbReference>
<reference evidence="5 6" key="1">
    <citation type="submission" date="2019-03" db="EMBL/GenBank/DDBJ databases">
        <title>Sequencing the genomes of 1000 actinobacteria strains.</title>
        <authorList>
            <person name="Klenk H.-P."/>
        </authorList>
    </citation>
    <scope>NUCLEOTIDE SEQUENCE [LARGE SCALE GENOMIC DNA]</scope>
    <source>
        <strain evidence="5 6">DSM 18936</strain>
    </source>
</reference>
<evidence type="ECO:0000256" key="2">
    <source>
        <dbReference type="ARBA" id="ARBA00023125"/>
    </source>
</evidence>
<dbReference type="EMBL" id="SOAU01000001">
    <property type="protein sequence ID" value="TDT14882.1"/>
    <property type="molecule type" value="Genomic_DNA"/>
</dbReference>
<dbReference type="Gene3D" id="1.10.10.10">
    <property type="entry name" value="Winged helix-like DNA-binding domain superfamily/Winged helix DNA-binding domain"/>
    <property type="match status" value="1"/>
</dbReference>
<evidence type="ECO:0000313" key="5">
    <source>
        <dbReference type="EMBL" id="TDT14882.1"/>
    </source>
</evidence>
<protein>
    <submittedName>
        <fullName evidence="5">GntR family transcriptional regulator</fullName>
    </submittedName>
</protein>
<dbReference type="PROSITE" id="PS50949">
    <property type="entry name" value="HTH_GNTR"/>
    <property type="match status" value="1"/>
</dbReference>
<keyword evidence="1" id="KW-0805">Transcription regulation</keyword>
<dbReference type="InterPro" id="IPR036390">
    <property type="entry name" value="WH_DNA-bd_sf"/>
</dbReference>
<comment type="caution">
    <text evidence="5">The sequence shown here is derived from an EMBL/GenBank/DDBJ whole genome shotgun (WGS) entry which is preliminary data.</text>
</comment>
<dbReference type="Gene3D" id="1.20.120.530">
    <property type="entry name" value="GntR ligand-binding domain-like"/>
    <property type="match status" value="1"/>
</dbReference>
<keyword evidence="6" id="KW-1185">Reference proteome</keyword>
<dbReference type="Pfam" id="PF07729">
    <property type="entry name" value="FCD"/>
    <property type="match status" value="1"/>
</dbReference>
<evidence type="ECO:0000256" key="1">
    <source>
        <dbReference type="ARBA" id="ARBA00023015"/>
    </source>
</evidence>
<dbReference type="Pfam" id="PF00392">
    <property type="entry name" value="GntR"/>
    <property type="match status" value="1"/>
</dbReference>
<dbReference type="AlphaFoldDB" id="A0A4R7HVB7"/>
<dbReference type="PANTHER" id="PTHR43537">
    <property type="entry name" value="TRANSCRIPTIONAL REGULATOR, GNTR FAMILY"/>
    <property type="match status" value="1"/>
</dbReference>
<dbReference type="SMART" id="SM00895">
    <property type="entry name" value="FCD"/>
    <property type="match status" value="1"/>
</dbReference>
<organism evidence="5 6">
    <name type="scientific">Ilumatobacter fluminis</name>
    <dbReference type="NCBI Taxonomy" id="467091"/>
    <lineage>
        <taxon>Bacteria</taxon>
        <taxon>Bacillati</taxon>
        <taxon>Actinomycetota</taxon>
        <taxon>Acidimicrobiia</taxon>
        <taxon>Acidimicrobiales</taxon>
        <taxon>Ilumatobacteraceae</taxon>
        <taxon>Ilumatobacter</taxon>
    </lineage>
</organism>
<dbReference type="InterPro" id="IPR011711">
    <property type="entry name" value="GntR_C"/>
</dbReference>
<dbReference type="CDD" id="cd07377">
    <property type="entry name" value="WHTH_GntR"/>
    <property type="match status" value="1"/>
</dbReference>
<dbReference type="SUPFAM" id="SSF46785">
    <property type="entry name" value="Winged helix' DNA-binding domain"/>
    <property type="match status" value="1"/>
</dbReference>
<keyword evidence="2" id="KW-0238">DNA-binding</keyword>
<keyword evidence="3" id="KW-0804">Transcription</keyword>
<accession>A0A4R7HVB7</accession>
<dbReference type="GO" id="GO:0003677">
    <property type="term" value="F:DNA binding"/>
    <property type="evidence" value="ECO:0007669"/>
    <property type="project" value="UniProtKB-KW"/>
</dbReference>
<dbReference type="GO" id="GO:0003700">
    <property type="term" value="F:DNA-binding transcription factor activity"/>
    <property type="evidence" value="ECO:0007669"/>
    <property type="project" value="InterPro"/>
</dbReference>
<dbReference type="PANTHER" id="PTHR43537:SF24">
    <property type="entry name" value="GLUCONATE OPERON TRANSCRIPTIONAL REPRESSOR"/>
    <property type="match status" value="1"/>
</dbReference>
<evidence type="ECO:0000313" key="6">
    <source>
        <dbReference type="Proteomes" id="UP000294558"/>
    </source>
</evidence>
<dbReference type="SMART" id="SM00345">
    <property type="entry name" value="HTH_GNTR"/>
    <property type="match status" value="1"/>
</dbReference>
<dbReference type="InterPro" id="IPR036388">
    <property type="entry name" value="WH-like_DNA-bd_sf"/>
</dbReference>
<sequence>MSEANPPSIGASHTPLRQAVTDAIRDRIIEGTYPQASRLYEETIAAELGVSRNPIREAFQTLSAEGFVHIEPRRGARVAVIDTKRAAEIFAVRCALEGLVAELAAANATPTTSGQLGQIVADGTAAIVDGDLSDLPKLNTQFHEHLAAMADNALLTSMIRQLSDIVRWIYAERLESRVRQSWSEHADLASAIEAGDRARAHDIAVRHIEAARVAFLGPDAG</sequence>
<proteinExistence type="predicted"/>
<gene>
    <name evidence="5" type="ORF">BDK89_0441</name>
</gene>
<evidence type="ECO:0000256" key="3">
    <source>
        <dbReference type="ARBA" id="ARBA00023163"/>
    </source>
</evidence>